<gene>
    <name evidence="2" type="ORF">ASIM_LOCUS18404</name>
</gene>
<dbReference type="AlphaFoldDB" id="A0A0M3KDF6"/>
<accession>A0A0M3KDF6</accession>
<feature type="region of interest" description="Disordered" evidence="1">
    <location>
        <begin position="130"/>
        <end position="152"/>
    </location>
</feature>
<organism evidence="4">
    <name type="scientific">Anisakis simplex</name>
    <name type="common">Herring worm</name>
    <dbReference type="NCBI Taxonomy" id="6269"/>
    <lineage>
        <taxon>Eukaryota</taxon>
        <taxon>Metazoa</taxon>
        <taxon>Ecdysozoa</taxon>
        <taxon>Nematoda</taxon>
        <taxon>Chromadorea</taxon>
        <taxon>Rhabditida</taxon>
        <taxon>Spirurina</taxon>
        <taxon>Ascaridomorpha</taxon>
        <taxon>Ascaridoidea</taxon>
        <taxon>Anisakidae</taxon>
        <taxon>Anisakis</taxon>
        <taxon>Anisakis simplex complex</taxon>
    </lineage>
</organism>
<evidence type="ECO:0000313" key="4">
    <source>
        <dbReference type="WBParaSite" id="ASIM_0001900901-mRNA-1"/>
    </source>
</evidence>
<dbReference type="OrthoDB" id="5812126at2759"/>
<dbReference type="Proteomes" id="UP000267096">
    <property type="component" value="Unassembled WGS sequence"/>
</dbReference>
<reference evidence="4" key="1">
    <citation type="submission" date="2017-02" db="UniProtKB">
        <authorList>
            <consortium name="WormBaseParasite"/>
        </authorList>
    </citation>
    <scope>IDENTIFICATION</scope>
</reference>
<feature type="compositionally biased region" description="Polar residues" evidence="1">
    <location>
        <begin position="140"/>
        <end position="152"/>
    </location>
</feature>
<evidence type="ECO:0000256" key="1">
    <source>
        <dbReference type="SAM" id="MobiDB-lite"/>
    </source>
</evidence>
<feature type="region of interest" description="Disordered" evidence="1">
    <location>
        <begin position="58"/>
        <end position="80"/>
    </location>
</feature>
<proteinExistence type="predicted"/>
<keyword evidence="3" id="KW-1185">Reference proteome</keyword>
<dbReference type="EMBL" id="UYRR01035463">
    <property type="protein sequence ID" value="VDK64678.1"/>
    <property type="molecule type" value="Genomic_DNA"/>
</dbReference>
<protein>
    <submittedName>
        <fullName evidence="4">Focal adhesion kinase 1</fullName>
    </submittedName>
</protein>
<feature type="compositionally biased region" description="Polar residues" evidence="1">
    <location>
        <begin position="58"/>
        <end position="67"/>
    </location>
</feature>
<name>A0A0M3KDF6_ANISI</name>
<dbReference type="WBParaSite" id="ASIM_0001900901-mRNA-1">
    <property type="protein sequence ID" value="ASIM_0001900901-mRNA-1"/>
    <property type="gene ID" value="ASIM_0001900901"/>
</dbReference>
<evidence type="ECO:0000313" key="2">
    <source>
        <dbReference type="EMBL" id="VDK64678.1"/>
    </source>
</evidence>
<evidence type="ECO:0000313" key="3">
    <source>
        <dbReference type="Proteomes" id="UP000267096"/>
    </source>
</evidence>
<sequence>MRLQGRPLYHTIATTPSSSNINNNNNSGPVPQLTLSDDGETLCVRNGMQRSSLRLIQPSQPPLNQAPQKHDTECQAGPGFNAMSTGYHSLDRKAHLMGYYRSPIEDNPYRLTALGQQQTSAATLAMVSPRHIPPGYPQDQLGTQNRHSITGD</sequence>
<reference evidence="2 3" key="2">
    <citation type="submission" date="2018-11" db="EMBL/GenBank/DDBJ databases">
        <authorList>
            <consortium name="Pathogen Informatics"/>
        </authorList>
    </citation>
    <scope>NUCLEOTIDE SEQUENCE [LARGE SCALE GENOMIC DNA]</scope>
</reference>